<evidence type="ECO:0000256" key="10">
    <source>
        <dbReference type="ARBA" id="ARBA00022840"/>
    </source>
</evidence>
<dbReference type="GO" id="GO:0005524">
    <property type="term" value="F:ATP binding"/>
    <property type="evidence" value="ECO:0007669"/>
    <property type="project" value="UniProtKB-UniRule"/>
</dbReference>
<accession>A0A8S0VYA9</accession>
<evidence type="ECO:0000313" key="16">
    <source>
        <dbReference type="EMBL" id="CEJ05714.1"/>
    </source>
</evidence>
<dbReference type="PROSITE" id="PS50052">
    <property type="entry name" value="GUANYLATE_KINASE_2"/>
    <property type="match status" value="1"/>
</dbReference>
<evidence type="ECO:0000256" key="2">
    <source>
        <dbReference type="ARBA" id="ARBA00004496"/>
    </source>
</evidence>
<dbReference type="PANTHER" id="PTHR23117:SF13">
    <property type="entry name" value="GUANYLATE KINASE"/>
    <property type="match status" value="1"/>
</dbReference>
<comment type="function">
    <text evidence="1 13">Essential for recycling GMP and indirectly, cGMP.</text>
</comment>
<dbReference type="NCBIfam" id="TIGR03263">
    <property type="entry name" value="guanyl_kin"/>
    <property type="match status" value="1"/>
</dbReference>
<dbReference type="Proteomes" id="UP001071230">
    <property type="component" value="Unassembled WGS sequence"/>
</dbReference>
<comment type="similarity">
    <text evidence="3 13">Belongs to the guanylate kinase family.</text>
</comment>
<reference evidence="16" key="1">
    <citation type="submission" date="2014-11" db="EMBL/GenBank/DDBJ databases">
        <authorList>
            <person name="Hornung B.V."/>
        </authorList>
    </citation>
    <scope>NUCLEOTIDE SEQUENCE</scope>
    <source>
        <strain evidence="16">INE</strain>
    </source>
</reference>
<evidence type="ECO:0000256" key="13">
    <source>
        <dbReference type="HAMAP-Rule" id="MF_00328"/>
    </source>
</evidence>
<gene>
    <name evidence="13" type="primary">gmk</name>
    <name evidence="16" type="ORF">DEACI_0133</name>
    <name evidence="15" type="ORF">DEACI_3656</name>
</gene>
<dbReference type="EMBL" id="LR746496">
    <property type="protein sequence ID" value="CAA7602833.1"/>
    <property type="molecule type" value="Genomic_DNA"/>
</dbReference>
<dbReference type="Gene3D" id="3.30.63.10">
    <property type="entry name" value="Guanylate Kinase phosphate binding domain"/>
    <property type="match status" value="1"/>
</dbReference>
<sequence length="213" mass="24065">MRKIPRIKVSGVEKSNGLLIVLSGPSGAGKGTLCRELLRQVPDVVYSVSATSRAARPGETEGIHYFFRSRDEFRAMVEQDELLEWAEFCGNYYGTPRFAVEQSLQAGRDVILEIEIQGALQIKKRFPQGVFIFVVPPSLDVLAERIHKRGTEAEEVIRKRLDTAVHELEYVSEYDYVVENDEIPAAVEKLHSILVAEKCRVKRRPLFFKGAVS</sequence>
<evidence type="ECO:0000256" key="3">
    <source>
        <dbReference type="ARBA" id="ARBA00005790"/>
    </source>
</evidence>
<evidence type="ECO:0000256" key="11">
    <source>
        <dbReference type="ARBA" id="ARBA00030128"/>
    </source>
</evidence>
<keyword evidence="6 13" id="KW-0963">Cytoplasm</keyword>
<dbReference type="InterPro" id="IPR017665">
    <property type="entry name" value="Guanylate_kinase"/>
</dbReference>
<comment type="catalytic activity">
    <reaction evidence="12 13">
        <text>GMP + ATP = GDP + ADP</text>
        <dbReference type="Rhea" id="RHEA:20780"/>
        <dbReference type="ChEBI" id="CHEBI:30616"/>
        <dbReference type="ChEBI" id="CHEBI:58115"/>
        <dbReference type="ChEBI" id="CHEBI:58189"/>
        <dbReference type="ChEBI" id="CHEBI:456216"/>
        <dbReference type="EC" id="2.7.4.8"/>
    </reaction>
</comment>
<dbReference type="PROSITE" id="PS00856">
    <property type="entry name" value="GUANYLATE_KINASE_1"/>
    <property type="match status" value="1"/>
</dbReference>
<dbReference type="KEGG" id="aacx:DEACI_3656"/>
<evidence type="ECO:0000256" key="9">
    <source>
        <dbReference type="ARBA" id="ARBA00022777"/>
    </source>
</evidence>
<evidence type="ECO:0000259" key="14">
    <source>
        <dbReference type="PROSITE" id="PS50052"/>
    </source>
</evidence>
<dbReference type="FunFam" id="3.40.50.300:FF:000855">
    <property type="entry name" value="Guanylate kinase"/>
    <property type="match status" value="1"/>
</dbReference>
<dbReference type="InterPro" id="IPR008145">
    <property type="entry name" value="GK/Ca_channel_bsu"/>
</dbReference>
<evidence type="ECO:0000256" key="6">
    <source>
        <dbReference type="ARBA" id="ARBA00022490"/>
    </source>
</evidence>
<dbReference type="PANTHER" id="PTHR23117">
    <property type="entry name" value="GUANYLATE KINASE-RELATED"/>
    <property type="match status" value="1"/>
</dbReference>
<dbReference type="GO" id="GO:0004385">
    <property type="term" value="F:GMP kinase activity"/>
    <property type="evidence" value="ECO:0007669"/>
    <property type="project" value="UniProtKB-UniRule"/>
</dbReference>
<keyword evidence="8 13" id="KW-0547">Nucleotide-binding</keyword>
<evidence type="ECO:0000313" key="15">
    <source>
        <dbReference type="EMBL" id="CAA7602833.1"/>
    </source>
</evidence>
<dbReference type="SUPFAM" id="SSF52540">
    <property type="entry name" value="P-loop containing nucleoside triphosphate hydrolases"/>
    <property type="match status" value="1"/>
</dbReference>
<reference evidence="15" key="2">
    <citation type="submission" date="2020-01" db="EMBL/GenBank/DDBJ databases">
        <authorList>
            <person name="Hornung B."/>
        </authorList>
    </citation>
    <scope>NUCLEOTIDE SEQUENCE</scope>
    <source>
        <strain evidence="15">PacBioINE</strain>
    </source>
</reference>
<dbReference type="SMART" id="SM00072">
    <property type="entry name" value="GuKc"/>
    <property type="match status" value="1"/>
</dbReference>
<name>A0A8S0VYA9_9FIRM</name>
<evidence type="ECO:0000256" key="12">
    <source>
        <dbReference type="ARBA" id="ARBA00048594"/>
    </source>
</evidence>
<protein>
    <recommendedName>
        <fullName evidence="5 13">Guanylate kinase</fullName>
        <ecNumber evidence="4 13">2.7.4.8</ecNumber>
    </recommendedName>
    <alternativeName>
        <fullName evidence="11 13">GMP kinase</fullName>
    </alternativeName>
</protein>
<organism evidence="15">
    <name type="scientific">Acididesulfobacillus acetoxydans</name>
    <dbReference type="NCBI Taxonomy" id="1561005"/>
    <lineage>
        <taxon>Bacteria</taxon>
        <taxon>Bacillati</taxon>
        <taxon>Bacillota</taxon>
        <taxon>Clostridia</taxon>
        <taxon>Eubacteriales</taxon>
        <taxon>Peptococcaceae</taxon>
        <taxon>Acididesulfobacillus</taxon>
    </lineage>
</organism>
<dbReference type="InterPro" id="IPR008144">
    <property type="entry name" value="Guanylate_kin-like_dom"/>
</dbReference>
<proteinExistence type="inferred from homology"/>
<dbReference type="EMBL" id="CDGJ01000003">
    <property type="protein sequence ID" value="CEJ05714.1"/>
    <property type="molecule type" value="Genomic_DNA"/>
</dbReference>
<evidence type="ECO:0000256" key="7">
    <source>
        <dbReference type="ARBA" id="ARBA00022679"/>
    </source>
</evidence>
<dbReference type="Proteomes" id="UP000836597">
    <property type="component" value="Chromosome"/>
</dbReference>
<keyword evidence="17" id="KW-1185">Reference proteome</keyword>
<dbReference type="GO" id="GO:0005829">
    <property type="term" value="C:cytosol"/>
    <property type="evidence" value="ECO:0007669"/>
    <property type="project" value="TreeGrafter"/>
</dbReference>
<dbReference type="AlphaFoldDB" id="A0A8S0VYA9"/>
<dbReference type="FunFam" id="3.30.63.10:FF:000002">
    <property type="entry name" value="Guanylate kinase 1"/>
    <property type="match status" value="1"/>
</dbReference>
<dbReference type="Pfam" id="PF00625">
    <property type="entry name" value="Guanylate_kin"/>
    <property type="match status" value="1"/>
</dbReference>
<comment type="subcellular location">
    <subcellularLocation>
        <location evidence="2 13">Cytoplasm</location>
    </subcellularLocation>
</comment>
<keyword evidence="10 13" id="KW-0067">ATP-binding</keyword>
<keyword evidence="7 13" id="KW-0808">Transferase</keyword>
<evidence type="ECO:0000256" key="5">
    <source>
        <dbReference type="ARBA" id="ARBA00016296"/>
    </source>
</evidence>
<dbReference type="CDD" id="cd00071">
    <property type="entry name" value="GMPK"/>
    <property type="match status" value="1"/>
</dbReference>
<dbReference type="EC" id="2.7.4.8" evidence="4 13"/>
<evidence type="ECO:0000256" key="8">
    <source>
        <dbReference type="ARBA" id="ARBA00022741"/>
    </source>
</evidence>
<feature type="binding site" evidence="13">
    <location>
        <begin position="24"/>
        <end position="31"/>
    </location>
    <ligand>
        <name>ATP</name>
        <dbReference type="ChEBI" id="CHEBI:30616"/>
    </ligand>
</feature>
<dbReference type="InterPro" id="IPR027417">
    <property type="entry name" value="P-loop_NTPase"/>
</dbReference>
<dbReference type="Gene3D" id="3.40.50.300">
    <property type="entry name" value="P-loop containing nucleotide triphosphate hydrolases"/>
    <property type="match status" value="2"/>
</dbReference>
<dbReference type="HAMAP" id="MF_00328">
    <property type="entry name" value="Guanylate_kinase"/>
    <property type="match status" value="1"/>
</dbReference>
<evidence type="ECO:0000256" key="1">
    <source>
        <dbReference type="ARBA" id="ARBA00003531"/>
    </source>
</evidence>
<evidence type="ECO:0000313" key="17">
    <source>
        <dbReference type="Proteomes" id="UP001071230"/>
    </source>
</evidence>
<evidence type="ECO:0000256" key="4">
    <source>
        <dbReference type="ARBA" id="ARBA00012961"/>
    </source>
</evidence>
<dbReference type="InterPro" id="IPR020590">
    <property type="entry name" value="Guanylate_kinase_CS"/>
</dbReference>
<feature type="domain" description="Guanylate kinase-like" evidence="14">
    <location>
        <begin position="17"/>
        <end position="195"/>
    </location>
</feature>
<keyword evidence="9 13" id="KW-0418">Kinase</keyword>